<dbReference type="PROSITE" id="PS51194">
    <property type="entry name" value="HELICASE_CTER"/>
    <property type="match status" value="1"/>
</dbReference>
<evidence type="ECO:0000313" key="6">
    <source>
        <dbReference type="EMBL" id="KAF6003403.1"/>
    </source>
</evidence>
<dbReference type="SMART" id="SM00487">
    <property type="entry name" value="DEXDc"/>
    <property type="match status" value="1"/>
</dbReference>
<dbReference type="OrthoDB" id="10252227at2759"/>
<dbReference type="GO" id="GO:0016887">
    <property type="term" value="F:ATP hydrolysis activity"/>
    <property type="evidence" value="ECO:0007669"/>
    <property type="project" value="InterPro"/>
</dbReference>
<dbReference type="PROSITE" id="PS51192">
    <property type="entry name" value="HELICASE_ATP_BIND_1"/>
    <property type="match status" value="1"/>
</dbReference>
<name>A0A7J7IJZ7_9RHOD</name>
<evidence type="ECO:0000259" key="5">
    <source>
        <dbReference type="PROSITE" id="PS51194"/>
    </source>
</evidence>
<dbReference type="InterPro" id="IPR044972">
    <property type="entry name" value="Mot1"/>
</dbReference>
<proteinExistence type="predicted"/>
<comment type="caution">
    <text evidence="6">The sequence shown here is derived from an EMBL/GenBank/DDBJ whole genome shotgun (WGS) entry which is preliminary data.</text>
</comment>
<evidence type="ECO:0000259" key="4">
    <source>
        <dbReference type="PROSITE" id="PS51192"/>
    </source>
</evidence>
<dbReference type="FunFam" id="3.40.50.300:FF:001793">
    <property type="entry name" value="TATA-binding protein-associated factor"/>
    <property type="match status" value="1"/>
</dbReference>
<dbReference type="PANTHER" id="PTHR36498">
    <property type="entry name" value="TATA-BINDING PROTEIN-ASSOCIATED FACTOR 172"/>
    <property type="match status" value="1"/>
</dbReference>
<dbReference type="InterPro" id="IPR049730">
    <property type="entry name" value="SNF2/RAD54-like_C"/>
</dbReference>
<dbReference type="AlphaFoldDB" id="A0A7J7IJZ7"/>
<protein>
    <submittedName>
        <fullName evidence="6">B-TFIID transcription factor-associated protein btaf1</fullName>
    </submittedName>
</protein>
<feature type="repeat" description="HEAT" evidence="2">
    <location>
        <begin position="100"/>
        <end position="137"/>
    </location>
</feature>
<dbReference type="InterPro" id="IPR038718">
    <property type="entry name" value="SNF2-like_sf"/>
</dbReference>
<keyword evidence="1" id="KW-0378">Hydrolase</keyword>
<dbReference type="Gene3D" id="3.40.50.300">
    <property type="entry name" value="P-loop containing nucleotide triphosphate hydrolases"/>
    <property type="match status" value="1"/>
</dbReference>
<feature type="domain" description="Helicase ATP-binding" evidence="4">
    <location>
        <begin position="192"/>
        <end position="387"/>
    </location>
</feature>
<sequence length="813" mass="92386">MHWIQRLSHECYPCFQRSFRAALGRLCPSAACLRNRRWKRWSSTYCLCWNPAKRFRRRHHGDSLELKTMPMHSDTKRSCCWPILFRDSAKRIVPYAPFLIVPLLARLVDHNERIRSVAATEFGALVRLLPLEGCSPEQDLHVPHLRQQLEVARAFIAQLLGQKPMERFVMTIPIGDGVQLRGYQQEGLDWLVFLHRYGLHGALCDDMGLGKTLMTLCMLAADRHDLPSATSITPRARPALIHEDEGSHPSGPRNPLPSLVICPASVMHHWHDEVMRFFPNHLTPVLVYAGSPSQRQELAKRYQDLEVAKSAILITSYEIARSDIEFLSTICFSYVVLDEGHMIKNARSKISQAVRQIQARHRLLLTGTPIQNSVTELWSLFDFLMPGYLGTEQAFAAQYAKPIQAARNPKCSDAVREAGERALAVLHRQVLPFILRRMKEDVMKELPPKVIQDRTCELSDVQRYLYDSFVQSARLEWLTTTGSANQVDSSLHRTAQSNVFYALIFLRRLCTHPRLVLPELSMESRRDVERLLRQARLDWHDLQIAPKMAALRDLLLECGIAQDGCSLDESAASMDAGADAVLASLTNETKHRALIFAQLKETLDTIEQDVFQRYLPQVTYLRLDGSVEPRLRQDIVHRFNRDPTIHCLLLTTHIGGLGLNLTGADTVIFVECDYNPTVDLQAMDRAHRIGQTRVVTVYRMITRGTIEEKIMSIQRFKMHLANMVVNQENASLQFMNTEHIMDLFRPVASTETDSGTNATHQTSSTLRLSGPSSLSKVFENDLETYGEEFQHTKEFVQGLLAQESDVGAKSPAT</sequence>
<dbReference type="InterPro" id="IPR027417">
    <property type="entry name" value="P-loop_NTPase"/>
</dbReference>
<evidence type="ECO:0000256" key="1">
    <source>
        <dbReference type="ARBA" id="ARBA00022801"/>
    </source>
</evidence>
<organism evidence="6 7">
    <name type="scientific">Cyanidiococcus yangmingshanensis</name>
    <dbReference type="NCBI Taxonomy" id="2690220"/>
    <lineage>
        <taxon>Eukaryota</taxon>
        <taxon>Rhodophyta</taxon>
        <taxon>Bangiophyceae</taxon>
        <taxon>Cyanidiales</taxon>
        <taxon>Cyanidiaceae</taxon>
        <taxon>Cyanidiococcus</taxon>
    </lineage>
</organism>
<evidence type="ECO:0000256" key="2">
    <source>
        <dbReference type="PROSITE-ProRule" id="PRU00103"/>
    </source>
</evidence>
<dbReference type="SUPFAM" id="SSF52540">
    <property type="entry name" value="P-loop containing nucleoside triphosphate hydrolases"/>
    <property type="match status" value="2"/>
</dbReference>
<keyword evidence="7" id="KW-1185">Reference proteome</keyword>
<feature type="domain" description="Helicase C-terminal" evidence="5">
    <location>
        <begin position="577"/>
        <end position="731"/>
    </location>
</feature>
<dbReference type="PROSITE" id="PS50077">
    <property type="entry name" value="HEAT_REPEAT"/>
    <property type="match status" value="1"/>
</dbReference>
<dbReference type="InterPro" id="IPR001650">
    <property type="entry name" value="Helicase_C-like"/>
</dbReference>
<dbReference type="SMART" id="SM00490">
    <property type="entry name" value="HELICc"/>
    <property type="match status" value="1"/>
</dbReference>
<dbReference type="CDD" id="cd18793">
    <property type="entry name" value="SF2_C_SNF"/>
    <property type="match status" value="1"/>
</dbReference>
<dbReference type="InterPro" id="IPR014001">
    <property type="entry name" value="Helicase_ATP-bd"/>
</dbReference>
<dbReference type="Gene3D" id="3.40.50.10810">
    <property type="entry name" value="Tandem AAA-ATPase domain"/>
    <property type="match status" value="1"/>
</dbReference>
<dbReference type="GO" id="GO:0005524">
    <property type="term" value="F:ATP binding"/>
    <property type="evidence" value="ECO:0007669"/>
    <property type="project" value="InterPro"/>
</dbReference>
<reference evidence="6 7" key="1">
    <citation type="journal article" date="2020" name="J. Phycol.">
        <title>Comparative genome analysis reveals Cyanidiococcus gen. nov., a new extremophilic red algal genus sister to Cyanidioschyzon (Cyanidioschyzonaceae, Rhodophyta).</title>
        <authorList>
            <person name="Liu S.-L."/>
            <person name="Chiang Y.-R."/>
            <person name="Yoon H.S."/>
            <person name="Fu H.-Y."/>
        </authorList>
    </citation>
    <scope>NUCLEOTIDE SEQUENCE [LARGE SCALE GENOMIC DNA]</scope>
    <source>
        <strain evidence="6 7">THAL066</strain>
    </source>
</reference>
<dbReference type="PANTHER" id="PTHR36498:SF1">
    <property type="entry name" value="TATA-BINDING PROTEIN-ASSOCIATED FACTOR 172"/>
    <property type="match status" value="1"/>
</dbReference>
<evidence type="ECO:0000256" key="3">
    <source>
        <dbReference type="SAM" id="MobiDB-lite"/>
    </source>
</evidence>
<dbReference type="GO" id="GO:0017025">
    <property type="term" value="F:TBP-class protein binding"/>
    <property type="evidence" value="ECO:0007669"/>
    <property type="project" value="InterPro"/>
</dbReference>
<gene>
    <name evidence="6" type="primary">BTAF1</name>
    <name evidence="6" type="ORF">F1559_004425</name>
</gene>
<dbReference type="InterPro" id="IPR021133">
    <property type="entry name" value="HEAT_type_2"/>
</dbReference>
<dbReference type="Pfam" id="PF00271">
    <property type="entry name" value="Helicase_C"/>
    <property type="match status" value="1"/>
</dbReference>
<dbReference type="EMBL" id="VWRR01000007">
    <property type="protein sequence ID" value="KAF6003403.1"/>
    <property type="molecule type" value="Genomic_DNA"/>
</dbReference>
<dbReference type="InterPro" id="IPR000330">
    <property type="entry name" value="SNF2_N"/>
</dbReference>
<dbReference type="Proteomes" id="UP000530660">
    <property type="component" value="Unassembled WGS sequence"/>
</dbReference>
<dbReference type="GO" id="GO:0003677">
    <property type="term" value="F:DNA binding"/>
    <property type="evidence" value="ECO:0007669"/>
    <property type="project" value="InterPro"/>
</dbReference>
<accession>A0A7J7IJZ7</accession>
<dbReference type="Pfam" id="PF00176">
    <property type="entry name" value="SNF2-rel_dom"/>
    <property type="match status" value="1"/>
</dbReference>
<feature type="region of interest" description="Disordered" evidence="3">
    <location>
        <begin position="750"/>
        <end position="771"/>
    </location>
</feature>
<evidence type="ECO:0000313" key="7">
    <source>
        <dbReference type="Proteomes" id="UP000530660"/>
    </source>
</evidence>